<proteinExistence type="predicted"/>
<reference evidence="1" key="1">
    <citation type="submission" date="2021-11" db="EMBL/GenBank/DDBJ databases">
        <authorList>
            <person name="Herlambang A."/>
            <person name="Guo Y."/>
            <person name="Takashima Y."/>
            <person name="Nishizawa T."/>
        </authorList>
    </citation>
    <scope>NUCLEOTIDE SEQUENCE</scope>
    <source>
        <strain evidence="1">E1425</strain>
    </source>
</reference>
<dbReference type="Proteomes" id="UP000827284">
    <property type="component" value="Unassembled WGS sequence"/>
</dbReference>
<accession>A0A9P3M1U7</accession>
<dbReference type="InterPro" id="IPR022185">
    <property type="entry name" value="DUF3712"/>
</dbReference>
<organism evidence="1 2">
    <name type="scientific">Entomortierella parvispora</name>
    <dbReference type="NCBI Taxonomy" id="205924"/>
    <lineage>
        <taxon>Eukaryota</taxon>
        <taxon>Fungi</taxon>
        <taxon>Fungi incertae sedis</taxon>
        <taxon>Mucoromycota</taxon>
        <taxon>Mortierellomycotina</taxon>
        <taxon>Mortierellomycetes</taxon>
        <taxon>Mortierellales</taxon>
        <taxon>Mortierellaceae</taxon>
        <taxon>Entomortierella</taxon>
    </lineage>
</organism>
<sequence>MKVSTTIFIASTAVLVSTIYARPALFKRAKYLAEAIACFTPILLDPLNSSRNAIFDCQSKLGHDLGLIKGATVTNLEFDLGSDFPSIASSDIKVEVVSFTGLSSLPISRAKLDDGSSNAGSFESVWLSTTHKGFLINMVLPATRLTITTEQTSAFIALLTALATTESHAIVLAGTTDVDLSVAFNDALNAVPKSLGLKARSILSKPVPITGLGITVPITLKGFNNFGGVVHGHLDTAVQTSASGERLIQGQIVVNSPTDILVELGNVDFQLWSKDAQPEYVGIVSVVNMNVGPGTKTYDVIVKVDAAGQLDKYFPVKTGLTLSVRGFAGSSKHPIAADVLVAVKFDLVL</sequence>
<evidence type="ECO:0000313" key="2">
    <source>
        <dbReference type="Proteomes" id="UP000827284"/>
    </source>
</evidence>
<reference evidence="1" key="2">
    <citation type="journal article" date="2022" name="Microbiol. Resour. Announc.">
        <title>Whole-Genome Sequence of Entomortierella parvispora E1425, a Mucoromycotan Fungus Associated with Burkholderiaceae-Related Endosymbiotic Bacteria.</title>
        <authorList>
            <person name="Herlambang A."/>
            <person name="Guo Y."/>
            <person name="Takashima Y."/>
            <person name="Narisawa K."/>
            <person name="Ohta H."/>
            <person name="Nishizawa T."/>
        </authorList>
    </citation>
    <scope>NUCLEOTIDE SEQUENCE</scope>
    <source>
        <strain evidence="1">E1425</strain>
    </source>
</reference>
<protein>
    <submittedName>
        <fullName evidence="1">Uncharacterized protein</fullName>
    </submittedName>
</protein>
<dbReference type="OrthoDB" id="2394524at2759"/>
<dbReference type="EMBL" id="BQFW01000015">
    <property type="protein sequence ID" value="GJJ78774.1"/>
    <property type="molecule type" value="Genomic_DNA"/>
</dbReference>
<comment type="caution">
    <text evidence="1">The sequence shown here is derived from an EMBL/GenBank/DDBJ whole genome shotgun (WGS) entry which is preliminary data.</text>
</comment>
<dbReference type="AlphaFoldDB" id="A0A9P3M1U7"/>
<dbReference type="Pfam" id="PF12505">
    <property type="entry name" value="DUF3712"/>
    <property type="match status" value="1"/>
</dbReference>
<keyword evidence="2" id="KW-1185">Reference proteome</keyword>
<evidence type="ECO:0000313" key="1">
    <source>
        <dbReference type="EMBL" id="GJJ78774.1"/>
    </source>
</evidence>
<gene>
    <name evidence="1" type="ORF">EMPS_11133</name>
</gene>
<name>A0A9P3M1U7_9FUNG</name>